<reference evidence="8" key="2">
    <citation type="submission" date="2021-09" db="EMBL/GenBank/DDBJ databases">
        <authorList>
            <person name="Gilroy R."/>
        </authorList>
    </citation>
    <scope>NUCLEOTIDE SEQUENCE</scope>
    <source>
        <strain evidence="8">CHK154-13316</strain>
    </source>
</reference>
<organism evidence="8 9">
    <name type="scientific">Bacteroides xylanisolvens</name>
    <dbReference type="NCBI Taxonomy" id="371601"/>
    <lineage>
        <taxon>Bacteria</taxon>
        <taxon>Pseudomonadati</taxon>
        <taxon>Bacteroidota</taxon>
        <taxon>Bacteroidia</taxon>
        <taxon>Bacteroidales</taxon>
        <taxon>Bacteroidaceae</taxon>
        <taxon>Bacteroides</taxon>
    </lineage>
</organism>
<dbReference type="RefSeq" id="WP_394902574.1">
    <property type="nucleotide sequence ID" value="NZ_JBAMHG010000032.1"/>
</dbReference>
<evidence type="ECO:0000256" key="3">
    <source>
        <dbReference type="ARBA" id="ARBA00022729"/>
    </source>
</evidence>
<name>A0A921IB40_9BACE</name>
<dbReference type="PROSITE" id="PS51257">
    <property type="entry name" value="PROKAR_LIPOPROTEIN"/>
    <property type="match status" value="1"/>
</dbReference>
<comment type="caution">
    <text evidence="8">The sequence shown here is derived from an EMBL/GenBank/DDBJ whole genome shotgun (WGS) entry which is preliminary data.</text>
</comment>
<evidence type="ECO:0000259" key="7">
    <source>
        <dbReference type="Pfam" id="PF14322"/>
    </source>
</evidence>
<dbReference type="AlphaFoldDB" id="A0A921IB40"/>
<dbReference type="Gene3D" id="1.25.40.390">
    <property type="match status" value="1"/>
</dbReference>
<comment type="similarity">
    <text evidence="2">Belongs to the SusD family.</text>
</comment>
<feature type="domain" description="RagB/SusD" evidence="6">
    <location>
        <begin position="319"/>
        <end position="624"/>
    </location>
</feature>
<dbReference type="Pfam" id="PF14322">
    <property type="entry name" value="SusD-like_3"/>
    <property type="match status" value="1"/>
</dbReference>
<dbReference type="Pfam" id="PF07980">
    <property type="entry name" value="SusD_RagB"/>
    <property type="match status" value="1"/>
</dbReference>
<comment type="subcellular location">
    <subcellularLocation>
        <location evidence="1">Cell outer membrane</location>
    </subcellularLocation>
</comment>
<dbReference type="SUPFAM" id="SSF48452">
    <property type="entry name" value="TPR-like"/>
    <property type="match status" value="1"/>
</dbReference>
<reference evidence="8" key="1">
    <citation type="journal article" date="2021" name="PeerJ">
        <title>Extensive microbial diversity within the chicken gut microbiome revealed by metagenomics and culture.</title>
        <authorList>
            <person name="Gilroy R."/>
            <person name="Ravi A."/>
            <person name="Getino M."/>
            <person name="Pursley I."/>
            <person name="Horton D.L."/>
            <person name="Alikhan N.F."/>
            <person name="Baker D."/>
            <person name="Gharbi K."/>
            <person name="Hall N."/>
            <person name="Watson M."/>
            <person name="Adriaenssens E.M."/>
            <person name="Foster-Nyarko E."/>
            <person name="Jarju S."/>
            <person name="Secka A."/>
            <person name="Antonio M."/>
            <person name="Oren A."/>
            <person name="Chaudhuri R.R."/>
            <person name="La Ragione R."/>
            <person name="Hildebrand F."/>
            <person name="Pallen M.J."/>
        </authorList>
    </citation>
    <scope>NUCLEOTIDE SEQUENCE</scope>
    <source>
        <strain evidence="8">CHK154-13316</strain>
    </source>
</reference>
<dbReference type="InterPro" id="IPR012944">
    <property type="entry name" value="SusD_RagB_dom"/>
</dbReference>
<evidence type="ECO:0000256" key="5">
    <source>
        <dbReference type="ARBA" id="ARBA00023237"/>
    </source>
</evidence>
<dbReference type="InterPro" id="IPR033985">
    <property type="entry name" value="SusD-like_N"/>
</dbReference>
<evidence type="ECO:0000259" key="6">
    <source>
        <dbReference type="Pfam" id="PF07980"/>
    </source>
</evidence>
<dbReference type="Proteomes" id="UP000747074">
    <property type="component" value="Unassembled WGS sequence"/>
</dbReference>
<evidence type="ECO:0000313" key="9">
    <source>
        <dbReference type="Proteomes" id="UP000747074"/>
    </source>
</evidence>
<dbReference type="EMBL" id="DYVL01000228">
    <property type="protein sequence ID" value="HJG14445.1"/>
    <property type="molecule type" value="Genomic_DNA"/>
</dbReference>
<keyword evidence="3" id="KW-0732">Signal</keyword>
<proteinExistence type="inferred from homology"/>
<protein>
    <submittedName>
        <fullName evidence="8">RagB/SusD family nutrient uptake outer membrane protein</fullName>
    </submittedName>
</protein>
<dbReference type="GO" id="GO:0009279">
    <property type="term" value="C:cell outer membrane"/>
    <property type="evidence" value="ECO:0007669"/>
    <property type="project" value="UniProtKB-SubCell"/>
</dbReference>
<sequence length="626" mass="71437">MKKVIKHIFNSKVLVGTLVLILGTGCSDYLEKEPMSDYLSSNLYNNEGAIKQGATGCYQRLKMDHANSSSSNIPLSILWDMYTPFGIERADNSSIGVGNVDMRTNFTGEFIWATLFTSIARCNAVLDGAAPFYNQLNDQAKIYLAEIRVLRAHFNIQLVSLWGDIPYFTSSVTDEQLKYVTRTPWKEVVNNIMEDLEGAATILPWQSPEWGRVDRSIALGLKARIALYAGSWCKFGYGKDAIKDEQQAKIYFEAAADAAKRVINESGRNLAVKYKDLFTRAGQLKEDVKKETMLFMMFSDFGDKSSHYMSLGEQCRMIGQSGRFPTQQLVDTYEMKNGKRIDEMGSGYKPQKPFENRDPRLKETIYTHHDTIIGNTGKNKLKFLMELYNPQTKSWDENKNETMIDNQDYAGAVAQYGYVQSGVGFAWKKYNHYDDESSAQPTYNIHILRFAEVLLTYAEAKIELNEIDATVINAIDKVRARVEMPGILTVDPNRDGNQAKMRQIVRRERKVELAKESLMLFDMRRWRVGALQNAEPTYGYPLPKAPTSENKYPDGYDDATDDMVPSYGAPGSERDLNDIASYAAFADRLRTRDKNRVWEDRFYLWPIPQTERNKCPWLEQNPGYGE</sequence>
<feature type="domain" description="SusD-like N-terminal" evidence="7">
    <location>
        <begin position="28"/>
        <end position="227"/>
    </location>
</feature>
<evidence type="ECO:0000256" key="4">
    <source>
        <dbReference type="ARBA" id="ARBA00023136"/>
    </source>
</evidence>
<dbReference type="InterPro" id="IPR011990">
    <property type="entry name" value="TPR-like_helical_dom_sf"/>
</dbReference>
<keyword evidence="5" id="KW-0998">Cell outer membrane</keyword>
<accession>A0A921IB40</accession>
<evidence type="ECO:0000256" key="1">
    <source>
        <dbReference type="ARBA" id="ARBA00004442"/>
    </source>
</evidence>
<evidence type="ECO:0000256" key="2">
    <source>
        <dbReference type="ARBA" id="ARBA00006275"/>
    </source>
</evidence>
<gene>
    <name evidence="8" type="ORF">K8V07_21305</name>
</gene>
<keyword evidence="4" id="KW-0472">Membrane</keyword>
<evidence type="ECO:0000313" key="8">
    <source>
        <dbReference type="EMBL" id="HJG14445.1"/>
    </source>
</evidence>